<proteinExistence type="predicted"/>
<reference evidence="2" key="1">
    <citation type="journal article" date="2023" name="Science">
        <title>Genome structures resolve the early diversification of teleost fishes.</title>
        <authorList>
            <person name="Parey E."/>
            <person name="Louis A."/>
            <person name="Montfort J."/>
            <person name="Bouchez O."/>
            <person name="Roques C."/>
            <person name="Iampietro C."/>
            <person name="Lluch J."/>
            <person name="Castinel A."/>
            <person name="Donnadieu C."/>
            <person name="Desvignes T."/>
            <person name="Floi Bucao C."/>
            <person name="Jouanno E."/>
            <person name="Wen M."/>
            <person name="Mejri S."/>
            <person name="Dirks R."/>
            <person name="Jansen H."/>
            <person name="Henkel C."/>
            <person name="Chen W.J."/>
            <person name="Zahm M."/>
            <person name="Cabau C."/>
            <person name="Klopp C."/>
            <person name="Thompson A.W."/>
            <person name="Robinson-Rechavi M."/>
            <person name="Braasch I."/>
            <person name="Lecointre G."/>
            <person name="Bobe J."/>
            <person name="Postlethwait J.H."/>
            <person name="Berthelot C."/>
            <person name="Roest Crollius H."/>
            <person name="Guiguen Y."/>
        </authorList>
    </citation>
    <scope>NUCLEOTIDE SEQUENCE</scope>
    <source>
        <strain evidence="2">NC1722</strain>
    </source>
</reference>
<dbReference type="Proteomes" id="UP001221898">
    <property type="component" value="Unassembled WGS sequence"/>
</dbReference>
<organism evidence="2 3">
    <name type="scientific">Aldrovandia affinis</name>
    <dbReference type="NCBI Taxonomy" id="143900"/>
    <lineage>
        <taxon>Eukaryota</taxon>
        <taxon>Metazoa</taxon>
        <taxon>Chordata</taxon>
        <taxon>Craniata</taxon>
        <taxon>Vertebrata</taxon>
        <taxon>Euteleostomi</taxon>
        <taxon>Actinopterygii</taxon>
        <taxon>Neopterygii</taxon>
        <taxon>Teleostei</taxon>
        <taxon>Notacanthiformes</taxon>
        <taxon>Halosauridae</taxon>
        <taxon>Aldrovandia</taxon>
    </lineage>
</organism>
<evidence type="ECO:0000256" key="1">
    <source>
        <dbReference type="SAM" id="MobiDB-lite"/>
    </source>
</evidence>
<gene>
    <name evidence="2" type="ORF">AAFF_G00394560</name>
</gene>
<feature type="region of interest" description="Disordered" evidence="1">
    <location>
        <begin position="213"/>
        <end position="319"/>
    </location>
</feature>
<accession>A0AAD7SE95</accession>
<feature type="compositionally biased region" description="Polar residues" evidence="1">
    <location>
        <begin position="7"/>
        <end position="17"/>
    </location>
</feature>
<protein>
    <submittedName>
        <fullName evidence="2">Uncharacterized protein</fullName>
    </submittedName>
</protein>
<sequence length="319" mass="32695">MPLLVSAPSSGVTTLPSAAQWPSEAGGRGAGIGTRIAAWGSGRRGDGHNEPLVGRTESRVFPPRSLRPRVKGGRGFVSACVKGGAAPPPHDCRVTGGTGRGPRTPSSDKSAKKATNGASGSALAHKGPRVEPGTGPQHGAYASIPNGQRAEGRGRTSPPPLRAHGLTQRRARTATQRPRPNPDITAVTRVDTGVCSNFSPLCNGRWRGRDETAAAAEGGVGGVPERSAEADRIGAVSEPRARAPSRPTIGGLIETPKTRSTARHRRETSPSPPASSQGGSGVPPGVKRPGSRDAPSGGNSQPIRFETGGSPRAVNRADR</sequence>
<dbReference type="EMBL" id="JAINUG010000075">
    <property type="protein sequence ID" value="KAJ8400687.1"/>
    <property type="molecule type" value="Genomic_DNA"/>
</dbReference>
<evidence type="ECO:0000313" key="2">
    <source>
        <dbReference type="EMBL" id="KAJ8400687.1"/>
    </source>
</evidence>
<dbReference type="AlphaFoldDB" id="A0AAD7SE95"/>
<feature type="region of interest" description="Disordered" evidence="1">
    <location>
        <begin position="81"/>
        <end position="188"/>
    </location>
</feature>
<name>A0AAD7SE95_9TELE</name>
<evidence type="ECO:0000313" key="3">
    <source>
        <dbReference type="Proteomes" id="UP001221898"/>
    </source>
</evidence>
<feature type="region of interest" description="Disordered" evidence="1">
    <location>
        <begin position="1"/>
        <end position="69"/>
    </location>
</feature>
<keyword evidence="3" id="KW-1185">Reference proteome</keyword>
<comment type="caution">
    <text evidence="2">The sequence shown here is derived from an EMBL/GenBank/DDBJ whole genome shotgun (WGS) entry which is preliminary data.</text>
</comment>